<keyword evidence="14" id="KW-0969">Cilium</keyword>
<keyword evidence="14" id="KW-0966">Cell projection</keyword>
<evidence type="ECO:0000256" key="11">
    <source>
        <dbReference type="ARBA" id="ARBA00023225"/>
    </source>
</evidence>
<evidence type="ECO:0000256" key="6">
    <source>
        <dbReference type="ARBA" id="ARBA00022692"/>
    </source>
</evidence>
<evidence type="ECO:0000313" key="15">
    <source>
        <dbReference type="Proteomes" id="UP001138997"/>
    </source>
</evidence>
<dbReference type="NCBIfam" id="TIGR00328">
    <property type="entry name" value="flhB"/>
    <property type="match status" value="1"/>
</dbReference>
<comment type="similarity">
    <text evidence="2 12">Belongs to the type III secretion exporter family.</text>
</comment>
<protein>
    <recommendedName>
        <fullName evidence="3 12">Flagellar biosynthetic protein FlhB</fullName>
    </recommendedName>
</protein>
<evidence type="ECO:0000256" key="5">
    <source>
        <dbReference type="ARBA" id="ARBA00022475"/>
    </source>
</evidence>
<evidence type="ECO:0000256" key="10">
    <source>
        <dbReference type="ARBA" id="ARBA00023136"/>
    </source>
</evidence>
<comment type="function">
    <text evidence="12">Required for formation of the rod structure in the basal body of the flagellar apparatus. Together with FliI and FliH, may constitute the export apparatus of flagellin.</text>
</comment>
<evidence type="ECO:0000256" key="9">
    <source>
        <dbReference type="ARBA" id="ARBA00022989"/>
    </source>
</evidence>
<evidence type="ECO:0000256" key="1">
    <source>
        <dbReference type="ARBA" id="ARBA00004651"/>
    </source>
</evidence>
<evidence type="ECO:0000256" key="4">
    <source>
        <dbReference type="ARBA" id="ARBA00022448"/>
    </source>
</evidence>
<dbReference type="PRINTS" id="PR00950">
    <property type="entry name" value="TYPE3IMSPROT"/>
</dbReference>
<feature type="transmembrane region" description="Helical" evidence="12">
    <location>
        <begin position="86"/>
        <end position="111"/>
    </location>
</feature>
<dbReference type="GO" id="GO:0009306">
    <property type="term" value="P:protein secretion"/>
    <property type="evidence" value="ECO:0007669"/>
    <property type="project" value="InterPro"/>
</dbReference>
<keyword evidence="5 12" id="KW-1003">Cell membrane</keyword>
<gene>
    <name evidence="12 14" type="primary">flhB</name>
    <name evidence="14" type="ORF">LR394_03010</name>
</gene>
<dbReference type="PANTHER" id="PTHR30531:SF12">
    <property type="entry name" value="FLAGELLAR BIOSYNTHETIC PROTEIN FLHB"/>
    <property type="match status" value="1"/>
</dbReference>
<dbReference type="SUPFAM" id="SSF160544">
    <property type="entry name" value="EscU C-terminal domain-like"/>
    <property type="match status" value="1"/>
</dbReference>
<evidence type="ECO:0000256" key="8">
    <source>
        <dbReference type="ARBA" id="ARBA00022927"/>
    </source>
</evidence>
<keyword evidence="14" id="KW-0282">Flagellum</keyword>
<dbReference type="Gene3D" id="6.10.250.2080">
    <property type="match status" value="1"/>
</dbReference>
<feature type="transmembrane region" description="Helical" evidence="12">
    <location>
        <begin position="32"/>
        <end position="49"/>
    </location>
</feature>
<comment type="caution">
    <text evidence="14">The sequence shown here is derived from an EMBL/GenBank/DDBJ whole genome shotgun (WGS) entry which is preliminary data.</text>
</comment>
<dbReference type="Proteomes" id="UP001138997">
    <property type="component" value="Unassembled WGS sequence"/>
</dbReference>
<keyword evidence="11 12" id="KW-1006">Bacterial flagellum protein export</keyword>
<evidence type="ECO:0000313" key="14">
    <source>
        <dbReference type="EMBL" id="MCD5309850.1"/>
    </source>
</evidence>
<dbReference type="Pfam" id="PF01312">
    <property type="entry name" value="Bac_export_2"/>
    <property type="match status" value="1"/>
</dbReference>
<dbReference type="InterPro" id="IPR006135">
    <property type="entry name" value="T3SS_substrate_exporter"/>
</dbReference>
<feature type="compositionally biased region" description="Basic and acidic residues" evidence="13">
    <location>
        <begin position="1"/>
        <end position="25"/>
    </location>
</feature>
<evidence type="ECO:0000256" key="13">
    <source>
        <dbReference type="SAM" id="MobiDB-lite"/>
    </source>
</evidence>
<sequence>MAGDKDGKTEKPTPKKIKDARKDGQFPRTQDLGTWASIAAAIAVMPFSVDLTNERLRVMLARLPEVGRDPSLAQAFSVMNDIPMTVLIGAAPMCLAGVLTAFLSTALQGFYPSAKALQPKFSRMNPLQGVKRMFGPRAAWEALKALLKVVVLAAVVWVIGKDLVAQLIGQGVLPLMATAEMAAEDIRKLVFAAAGAGLVLALADYAYQRYEVMKQLKMSPKDIKDEYKQQEGDPQLKGAIRQKQMAMSRNRMMAEIPNANVVLTNPTHLAIALKYEQGKGAPKVVAKGSDSVAAAIREIAKEHRIPVVEDKPLARALFRVCEIGEEIPAELYMAVARILAFVMQAGKPGRNAAIRKPHIKTPVPDVLPSRSQLNARRRREISEARKTPRRTV</sequence>
<keyword evidence="15" id="KW-1185">Reference proteome</keyword>
<dbReference type="PANTHER" id="PTHR30531">
    <property type="entry name" value="FLAGELLAR BIOSYNTHETIC PROTEIN FLHB"/>
    <property type="match status" value="1"/>
</dbReference>
<feature type="region of interest" description="Disordered" evidence="13">
    <location>
        <begin position="361"/>
        <end position="392"/>
    </location>
</feature>
<accession>A0A9X1SSQ1</accession>
<keyword evidence="7 12" id="KW-1005">Bacterial flagellum biogenesis</keyword>
<feature type="transmembrane region" description="Helical" evidence="12">
    <location>
        <begin position="189"/>
        <end position="207"/>
    </location>
</feature>
<name>A0A9X1SSQ1_9ACTN</name>
<dbReference type="RefSeq" id="WP_231438767.1">
    <property type="nucleotide sequence ID" value="NZ_JAJOMB010000001.1"/>
</dbReference>
<reference evidence="14" key="1">
    <citation type="submission" date="2021-11" db="EMBL/GenBank/DDBJ databases">
        <title>Streptomyces corallinus and Kineosporia corallina sp. nov., two new coral-derived marine actinobacteria.</title>
        <authorList>
            <person name="Buangrab K."/>
            <person name="Sutthacheep M."/>
            <person name="Yeemin T."/>
            <person name="Harunari E."/>
            <person name="Igarashi Y."/>
            <person name="Sripreechasak P."/>
            <person name="Kanchanasin P."/>
            <person name="Tanasupawat S."/>
            <person name="Phongsopitanun W."/>
        </authorList>
    </citation>
    <scope>NUCLEOTIDE SEQUENCE</scope>
    <source>
        <strain evidence="14">JCM 31032</strain>
    </source>
</reference>
<evidence type="ECO:0000256" key="12">
    <source>
        <dbReference type="RuleBase" id="RU364091"/>
    </source>
</evidence>
<evidence type="ECO:0000256" key="2">
    <source>
        <dbReference type="ARBA" id="ARBA00010690"/>
    </source>
</evidence>
<keyword evidence="6 12" id="KW-0812">Transmembrane</keyword>
<dbReference type="InterPro" id="IPR006136">
    <property type="entry name" value="FlhB"/>
</dbReference>
<feature type="transmembrane region" description="Helical" evidence="12">
    <location>
        <begin position="145"/>
        <end position="169"/>
    </location>
</feature>
<keyword evidence="8 12" id="KW-0653">Protein transport</keyword>
<evidence type="ECO:0000256" key="3">
    <source>
        <dbReference type="ARBA" id="ARBA00021622"/>
    </source>
</evidence>
<keyword evidence="9 12" id="KW-1133">Transmembrane helix</keyword>
<dbReference type="GO" id="GO:0044780">
    <property type="term" value="P:bacterial-type flagellum assembly"/>
    <property type="evidence" value="ECO:0007669"/>
    <property type="project" value="InterPro"/>
</dbReference>
<organism evidence="14 15">
    <name type="scientific">Kineosporia babensis</name>
    <dbReference type="NCBI Taxonomy" id="499548"/>
    <lineage>
        <taxon>Bacteria</taxon>
        <taxon>Bacillati</taxon>
        <taxon>Actinomycetota</taxon>
        <taxon>Actinomycetes</taxon>
        <taxon>Kineosporiales</taxon>
        <taxon>Kineosporiaceae</taxon>
        <taxon>Kineosporia</taxon>
    </lineage>
</organism>
<dbReference type="InterPro" id="IPR029025">
    <property type="entry name" value="T3SS_substrate_exporter_C"/>
</dbReference>
<keyword evidence="10 12" id="KW-0472">Membrane</keyword>
<dbReference type="EMBL" id="JAJOMB010000001">
    <property type="protein sequence ID" value="MCD5309850.1"/>
    <property type="molecule type" value="Genomic_DNA"/>
</dbReference>
<dbReference type="Gene3D" id="3.40.1690.10">
    <property type="entry name" value="secretion proteins EscU"/>
    <property type="match status" value="1"/>
</dbReference>
<dbReference type="GO" id="GO:0005886">
    <property type="term" value="C:plasma membrane"/>
    <property type="evidence" value="ECO:0007669"/>
    <property type="project" value="UniProtKB-SubCell"/>
</dbReference>
<dbReference type="AlphaFoldDB" id="A0A9X1SSQ1"/>
<keyword evidence="4 12" id="KW-0813">Transport</keyword>
<comment type="subcellular location">
    <subcellularLocation>
        <location evidence="1">Cell membrane</location>
        <topology evidence="1">Multi-pass membrane protein</topology>
    </subcellularLocation>
</comment>
<evidence type="ECO:0000256" key="7">
    <source>
        <dbReference type="ARBA" id="ARBA00022795"/>
    </source>
</evidence>
<feature type="region of interest" description="Disordered" evidence="13">
    <location>
        <begin position="1"/>
        <end position="28"/>
    </location>
</feature>
<proteinExistence type="inferred from homology"/>